<comment type="caution">
    <text evidence="8">The sequence shown here is derived from an EMBL/GenBank/DDBJ whole genome shotgun (WGS) entry which is preliminary data.</text>
</comment>
<proteinExistence type="inferred from homology"/>
<dbReference type="Pfam" id="PF02837">
    <property type="entry name" value="Glyco_hydro_2_N"/>
    <property type="match status" value="1"/>
</dbReference>
<dbReference type="SUPFAM" id="SSF49785">
    <property type="entry name" value="Galactose-binding domain-like"/>
    <property type="match status" value="1"/>
</dbReference>
<feature type="domain" description="Glycoside hydrolase family 2 catalytic" evidence="6">
    <location>
        <begin position="366"/>
        <end position="635"/>
    </location>
</feature>
<evidence type="ECO:0000256" key="1">
    <source>
        <dbReference type="ARBA" id="ARBA00007401"/>
    </source>
</evidence>
<dbReference type="Gene3D" id="2.60.120.260">
    <property type="entry name" value="Galactose-binding domain-like"/>
    <property type="match status" value="1"/>
</dbReference>
<evidence type="ECO:0000259" key="6">
    <source>
        <dbReference type="Pfam" id="PF02836"/>
    </source>
</evidence>
<keyword evidence="9" id="KW-1185">Reference proteome</keyword>
<dbReference type="PANTHER" id="PTHR42732">
    <property type="entry name" value="BETA-GALACTOSIDASE"/>
    <property type="match status" value="1"/>
</dbReference>
<feature type="signal peptide" evidence="4">
    <location>
        <begin position="1"/>
        <end position="22"/>
    </location>
</feature>
<evidence type="ECO:0000256" key="4">
    <source>
        <dbReference type="SAM" id="SignalP"/>
    </source>
</evidence>
<dbReference type="PANTHER" id="PTHR42732:SF1">
    <property type="entry name" value="BETA-MANNOSIDASE"/>
    <property type="match status" value="1"/>
</dbReference>
<dbReference type="Gene3D" id="3.20.20.80">
    <property type="entry name" value="Glycosidases"/>
    <property type="match status" value="1"/>
</dbReference>
<evidence type="ECO:0000256" key="2">
    <source>
        <dbReference type="ARBA" id="ARBA00022801"/>
    </source>
</evidence>
<keyword evidence="2 8" id="KW-0378">Hydrolase</keyword>
<dbReference type="InterPro" id="IPR017853">
    <property type="entry name" value="GH"/>
</dbReference>
<evidence type="ECO:0000313" key="8">
    <source>
        <dbReference type="EMBL" id="MFC5465425.1"/>
    </source>
</evidence>
<feature type="domain" description="Glycoside hydrolase family 2 immunoglobulin-like beta-sandwich" evidence="5">
    <location>
        <begin position="264"/>
        <end position="361"/>
    </location>
</feature>
<dbReference type="GO" id="GO:0016787">
    <property type="term" value="F:hydrolase activity"/>
    <property type="evidence" value="ECO:0007669"/>
    <property type="project" value="UniProtKB-KW"/>
</dbReference>
<name>A0ABW0LHQ4_9BACI</name>
<dbReference type="RefSeq" id="WP_382351760.1">
    <property type="nucleotide sequence ID" value="NZ_JBHSMC010000014.1"/>
</dbReference>
<dbReference type="InterPro" id="IPR036156">
    <property type="entry name" value="Beta-gal/glucu_dom_sf"/>
</dbReference>
<evidence type="ECO:0000313" key="9">
    <source>
        <dbReference type="Proteomes" id="UP001596147"/>
    </source>
</evidence>
<protein>
    <submittedName>
        <fullName evidence="8">Glycoside hydrolase family 2 protein</fullName>
    </submittedName>
</protein>
<sequence>MKKSKYYLILFLLFGLVISSSAHPSNTFAEENKGVEREPMSTEIRNVDGVNVLFQYGKPVPSFDTWNKEEKGRTLTSLSGKWKFKYDPENEGLEHQWFSKSHDDSSWDKQNVPGSWDLYDTEDFGSYDGSNYGEGSAFYDGYAWYRTSFKAHAKWKDQFIKLNFLGVNYRAWVYINGEEVAVHEGGHTPFSIDISEYVEPGKDNVIAVRVYRRPWYDTYTGEVQNEIRDNKEIPYKPVDYWPYAGITRDVYLEVTSPVTVSKVITKAQDNKLHVSAVIFNNGMKKETKQINIEPERKTGGSAVKEEVSLKPGEVKVVQTTIDIPKAKKWDTQDPNLYEVTASLSNRKGELEDSLTATFGMRTIDAQNGQLRLNGRQILLKGVNWHEETDKSGRSMSIAELKKELRMVLDLNANFIRNSVYNRHPYVYEFANKNGLLVMDDIDNMWLNTEQEEYQTNVYGLSRALAASMTWNQINDPSVILWGLQNESEIGTDATIYRNWIADMKEAVKLLDVQDRPVTWASSSSWDPAFDLADVIGFNEYFGYFYGKNEDLGTTLDIVHQQYPDKPILITENGTWSLYGNHGDENVAGTEEWQAANFTSHWNQIVERKDFMAGYTFWNLKDYKQRMTYNHEYNGISAMGLITFNGKGKRLVYDRFKEAENPLE</sequence>
<comment type="similarity">
    <text evidence="1">Belongs to the glycosyl hydrolase 2 family.</text>
</comment>
<dbReference type="Pfam" id="PF00703">
    <property type="entry name" value="Glyco_hydro_2"/>
    <property type="match status" value="1"/>
</dbReference>
<dbReference type="InterPro" id="IPR013783">
    <property type="entry name" value="Ig-like_fold"/>
</dbReference>
<dbReference type="PRINTS" id="PR00132">
    <property type="entry name" value="GLHYDRLASE2"/>
</dbReference>
<dbReference type="Proteomes" id="UP001596147">
    <property type="component" value="Unassembled WGS sequence"/>
</dbReference>
<organism evidence="8 9">
    <name type="scientific">Lederbergia graminis</name>
    <dbReference type="NCBI Taxonomy" id="735518"/>
    <lineage>
        <taxon>Bacteria</taxon>
        <taxon>Bacillati</taxon>
        <taxon>Bacillota</taxon>
        <taxon>Bacilli</taxon>
        <taxon>Bacillales</taxon>
        <taxon>Bacillaceae</taxon>
        <taxon>Lederbergia</taxon>
    </lineage>
</organism>
<dbReference type="SUPFAM" id="SSF49303">
    <property type="entry name" value="beta-Galactosidase/glucuronidase domain"/>
    <property type="match status" value="1"/>
</dbReference>
<feature type="domain" description="Glycosyl hydrolases family 2 sugar binding" evidence="7">
    <location>
        <begin position="76"/>
        <end position="252"/>
    </location>
</feature>
<dbReference type="InterPro" id="IPR006103">
    <property type="entry name" value="Glyco_hydro_2_cat"/>
</dbReference>
<accession>A0ABW0LHQ4</accession>
<feature type="chain" id="PRO_5047068205" evidence="4">
    <location>
        <begin position="23"/>
        <end position="663"/>
    </location>
</feature>
<evidence type="ECO:0000256" key="3">
    <source>
        <dbReference type="ARBA" id="ARBA00023295"/>
    </source>
</evidence>
<dbReference type="Gene3D" id="2.60.40.10">
    <property type="entry name" value="Immunoglobulins"/>
    <property type="match status" value="1"/>
</dbReference>
<keyword evidence="4" id="KW-0732">Signal</keyword>
<dbReference type="InterPro" id="IPR008979">
    <property type="entry name" value="Galactose-bd-like_sf"/>
</dbReference>
<dbReference type="SUPFAM" id="SSF51445">
    <property type="entry name" value="(Trans)glycosidases"/>
    <property type="match status" value="1"/>
</dbReference>
<dbReference type="Pfam" id="PF02836">
    <property type="entry name" value="Glyco_hydro_2_C"/>
    <property type="match status" value="1"/>
</dbReference>
<dbReference type="InterPro" id="IPR051913">
    <property type="entry name" value="GH2_Domain-Containing"/>
</dbReference>
<dbReference type="InterPro" id="IPR006104">
    <property type="entry name" value="Glyco_hydro_2_N"/>
</dbReference>
<keyword evidence="3" id="KW-0326">Glycosidase</keyword>
<evidence type="ECO:0000259" key="7">
    <source>
        <dbReference type="Pfam" id="PF02837"/>
    </source>
</evidence>
<dbReference type="InterPro" id="IPR006102">
    <property type="entry name" value="Ig-like_GH2"/>
</dbReference>
<reference evidence="9" key="1">
    <citation type="journal article" date="2019" name="Int. J. Syst. Evol. Microbiol.">
        <title>The Global Catalogue of Microorganisms (GCM) 10K type strain sequencing project: providing services to taxonomists for standard genome sequencing and annotation.</title>
        <authorList>
            <consortium name="The Broad Institute Genomics Platform"/>
            <consortium name="The Broad Institute Genome Sequencing Center for Infectious Disease"/>
            <person name="Wu L."/>
            <person name="Ma J."/>
        </authorList>
    </citation>
    <scope>NUCLEOTIDE SEQUENCE [LARGE SCALE GENOMIC DNA]</scope>
    <source>
        <strain evidence="9">CGMCC 1.12237</strain>
    </source>
</reference>
<gene>
    <name evidence="8" type="ORF">ACFPM4_11755</name>
</gene>
<evidence type="ECO:0000259" key="5">
    <source>
        <dbReference type="Pfam" id="PF00703"/>
    </source>
</evidence>
<dbReference type="InterPro" id="IPR006101">
    <property type="entry name" value="Glyco_hydro_2"/>
</dbReference>
<dbReference type="EMBL" id="JBHSMC010000014">
    <property type="protein sequence ID" value="MFC5465425.1"/>
    <property type="molecule type" value="Genomic_DNA"/>
</dbReference>